<sequence>MQRGAEHDLSGRQHPNGSTAPGNSPAAGDVLPDDDSIPMAEPYLDDEMIVGLSQAQLLALTEPQRRDLVRRIEATLEHQYPHPRVVLINRRIRMVLMVGGAIAMIPWITYLGLTLPDDYQANNWPLAWIAFDCLLVLMMAATAYLGWRRRQLVMLPAFGTGVLLLVDAWFDVVFAQPGEDLTVSLLTALLAEVPLAVVQLTGAVMLFRYMIVANPLHDPNRSPWRFKMPF</sequence>
<name>A0A3M2L437_9NOCA</name>
<accession>A0A3M2L437</accession>
<protein>
    <submittedName>
        <fullName evidence="3">Uncharacterized protein</fullName>
    </submittedName>
</protein>
<feature type="transmembrane region" description="Helical" evidence="2">
    <location>
        <begin position="94"/>
        <end position="113"/>
    </location>
</feature>
<keyword evidence="2" id="KW-0812">Transmembrane</keyword>
<feature type="transmembrane region" description="Helical" evidence="2">
    <location>
        <begin position="152"/>
        <end position="170"/>
    </location>
</feature>
<gene>
    <name evidence="3" type="ORF">EBN03_15210</name>
</gene>
<evidence type="ECO:0000256" key="2">
    <source>
        <dbReference type="SAM" id="Phobius"/>
    </source>
</evidence>
<proteinExistence type="predicted"/>
<dbReference type="OrthoDB" id="4948328at2"/>
<evidence type="ECO:0000313" key="4">
    <source>
        <dbReference type="Proteomes" id="UP000279275"/>
    </source>
</evidence>
<feature type="region of interest" description="Disordered" evidence="1">
    <location>
        <begin position="1"/>
        <end position="32"/>
    </location>
</feature>
<keyword evidence="2" id="KW-0472">Membrane</keyword>
<feature type="compositionally biased region" description="Polar residues" evidence="1">
    <location>
        <begin position="13"/>
        <end position="22"/>
    </location>
</feature>
<reference evidence="3 4" key="1">
    <citation type="submission" date="2018-10" db="EMBL/GenBank/DDBJ databases">
        <title>Isolation from cow dung.</title>
        <authorList>
            <person name="Ling L."/>
        </authorList>
    </citation>
    <scope>NUCLEOTIDE SEQUENCE [LARGE SCALE GENOMIC DNA]</scope>
    <source>
        <strain evidence="3 4">NEAU-LL90</strain>
    </source>
</reference>
<keyword evidence="2" id="KW-1133">Transmembrane helix</keyword>
<dbReference type="EMBL" id="RFFH01000005">
    <property type="protein sequence ID" value="RMI32321.1"/>
    <property type="molecule type" value="Genomic_DNA"/>
</dbReference>
<comment type="caution">
    <text evidence="3">The sequence shown here is derived from an EMBL/GenBank/DDBJ whole genome shotgun (WGS) entry which is preliminary data.</text>
</comment>
<dbReference type="AlphaFoldDB" id="A0A3M2L437"/>
<evidence type="ECO:0000313" key="3">
    <source>
        <dbReference type="EMBL" id="RMI32321.1"/>
    </source>
</evidence>
<organism evidence="3 4">
    <name type="scientific">Nocardia stercoris</name>
    <dbReference type="NCBI Taxonomy" id="2483361"/>
    <lineage>
        <taxon>Bacteria</taxon>
        <taxon>Bacillati</taxon>
        <taxon>Actinomycetota</taxon>
        <taxon>Actinomycetes</taxon>
        <taxon>Mycobacteriales</taxon>
        <taxon>Nocardiaceae</taxon>
        <taxon>Nocardia</taxon>
    </lineage>
</organism>
<dbReference type="RefSeq" id="WP_122188663.1">
    <property type="nucleotide sequence ID" value="NZ_RFFH01000005.1"/>
</dbReference>
<dbReference type="Proteomes" id="UP000279275">
    <property type="component" value="Unassembled WGS sequence"/>
</dbReference>
<feature type="compositionally biased region" description="Basic and acidic residues" evidence="1">
    <location>
        <begin position="1"/>
        <end position="11"/>
    </location>
</feature>
<keyword evidence="4" id="KW-1185">Reference proteome</keyword>
<feature type="transmembrane region" description="Helical" evidence="2">
    <location>
        <begin position="182"/>
        <end position="207"/>
    </location>
</feature>
<evidence type="ECO:0000256" key="1">
    <source>
        <dbReference type="SAM" id="MobiDB-lite"/>
    </source>
</evidence>
<feature type="transmembrane region" description="Helical" evidence="2">
    <location>
        <begin position="125"/>
        <end position="145"/>
    </location>
</feature>